<feature type="coiled-coil region" evidence="1">
    <location>
        <begin position="286"/>
        <end position="313"/>
    </location>
</feature>
<feature type="coiled-coil region" evidence="1">
    <location>
        <begin position="17"/>
        <end position="44"/>
    </location>
</feature>
<feature type="compositionally biased region" description="Polar residues" evidence="2">
    <location>
        <begin position="684"/>
        <end position="695"/>
    </location>
</feature>
<dbReference type="EMBL" id="JAPTSV010000006">
    <property type="protein sequence ID" value="KAJ1526968.1"/>
    <property type="molecule type" value="Genomic_DNA"/>
</dbReference>
<keyword evidence="4" id="KW-1185">Reference proteome</keyword>
<accession>A0AAV7XPR6</accession>
<keyword evidence="1" id="KW-0175">Coiled coil</keyword>
<organism evidence="3 4">
    <name type="scientific">Megalurothrips usitatus</name>
    <name type="common">bean blossom thrips</name>
    <dbReference type="NCBI Taxonomy" id="439358"/>
    <lineage>
        <taxon>Eukaryota</taxon>
        <taxon>Metazoa</taxon>
        <taxon>Ecdysozoa</taxon>
        <taxon>Arthropoda</taxon>
        <taxon>Hexapoda</taxon>
        <taxon>Insecta</taxon>
        <taxon>Pterygota</taxon>
        <taxon>Neoptera</taxon>
        <taxon>Paraneoptera</taxon>
        <taxon>Thysanoptera</taxon>
        <taxon>Terebrantia</taxon>
        <taxon>Thripoidea</taxon>
        <taxon>Thripidae</taxon>
        <taxon>Megalurothrips</taxon>
    </lineage>
</organism>
<feature type="region of interest" description="Disordered" evidence="2">
    <location>
        <begin position="655"/>
        <end position="702"/>
    </location>
</feature>
<feature type="region of interest" description="Disordered" evidence="2">
    <location>
        <begin position="330"/>
        <end position="369"/>
    </location>
</feature>
<feature type="region of interest" description="Disordered" evidence="2">
    <location>
        <begin position="443"/>
        <end position="492"/>
    </location>
</feature>
<feature type="compositionally biased region" description="Basic and acidic residues" evidence="2">
    <location>
        <begin position="655"/>
        <end position="667"/>
    </location>
</feature>
<feature type="compositionally biased region" description="Basic and acidic residues" evidence="2">
    <location>
        <begin position="463"/>
        <end position="480"/>
    </location>
</feature>
<evidence type="ECO:0000256" key="1">
    <source>
        <dbReference type="SAM" id="Coils"/>
    </source>
</evidence>
<dbReference type="Proteomes" id="UP001075354">
    <property type="component" value="Chromosome 6"/>
</dbReference>
<sequence>MTGLPEWLWPVEDEEAVVAAERLIEETHQTLRRMEATMEAQRNSSQHPSGKSEKLKSALNVKINTLESGLKSLSESRRLVSSNIQPLKFIKAKPNVASTEVNSVDRLRIPLKPNSILDKQQHSLLLTKNRKTEKNVNTAEKEVLTARAKVQDALAVARNVSASLGQHVCPSSHKSKQHSTGSNQQVTNIGIFEVKSQADEKTKTPKMRLEQALLPSISIKRGLEMQSIPSIQVLPGEKIATSNVSVFTVKHADEEKRVSTSVSYNGRQDSIQNQCTTNICPSNSVEVEAERAIAQLSKQLAEVEELREINQAQVNHVLKFLLSRVCTQQPERSEDQKIPPTHHQPPTIPSKETKDSFPSSVSSSNSESNPCPIAYDSLSRFLETYKRAAEHNMLARKRAVVRKQKTALRQKKETALAQTATDNHLLIGPLRRTVKVAESEPLLTEADSKSLAQSHSLSNHSSDVMENKTNDENHTKENYRNGDSSFSSDKEGLNLTSYRESNKTSSQTSSVFSPLKQFREVSGGEYEDDWEEEEDHYVQTEIDKEEQFLGPSEQPIEEVEEYFHSSPNYQSQKSQIDPSISPVEPLETSFNFNSANQSISDERRNIIEREVQVLNEATEIRDMSESVESPVNDFIQTHHGNTPNVTSMVCENVDGEKSTIQSEREVSTEQNQSGHRKDQEHHLSSSCSSPVNDCNSRPPRRSSKWWDLKLREDIQLQSAILLNWQLEDRCKNKSNEADQNKDNLALQSKQREIIADVERRWQHTLDQLDQRLKSIEDTDRIHRLVNEIRIQLREEEAKGPETQRHIMPHTESKILMRDQIVQTSPDKCDSAAMNKGLQQLSLKEPQQKHALFPDFKLFADPEKHRPNQLNEDLTSELLAYSRMGILARPEPEQVQARSLSSSTVSSHFLSSAAVSVSDGEMRESASGSCSCSEGEFCMCGGRRRYLERGPPDGSYTFSDGENFPRDVSQGEIPPSQMKGLLQDTSHGEIGVLSAGPDPVDEASLESDDTEWEHR</sequence>
<evidence type="ECO:0000256" key="2">
    <source>
        <dbReference type="SAM" id="MobiDB-lite"/>
    </source>
</evidence>
<comment type="caution">
    <text evidence="3">The sequence shown here is derived from an EMBL/GenBank/DDBJ whole genome shotgun (WGS) entry which is preliminary data.</text>
</comment>
<protein>
    <submittedName>
        <fullName evidence="3">Uncharacterized protein</fullName>
    </submittedName>
</protein>
<feature type="compositionally biased region" description="Acidic residues" evidence="2">
    <location>
        <begin position="998"/>
        <end position="1014"/>
    </location>
</feature>
<gene>
    <name evidence="3" type="ORF">ONE63_008515</name>
</gene>
<feature type="region of interest" description="Disordered" evidence="2">
    <location>
        <begin position="950"/>
        <end position="1014"/>
    </location>
</feature>
<dbReference type="AlphaFoldDB" id="A0AAV7XPR6"/>
<evidence type="ECO:0000313" key="4">
    <source>
        <dbReference type="Proteomes" id="UP001075354"/>
    </source>
</evidence>
<proteinExistence type="predicted"/>
<reference evidence="3" key="1">
    <citation type="submission" date="2022-12" db="EMBL/GenBank/DDBJ databases">
        <title>Chromosome-level genome assembly of the bean flower thrips Megalurothrips usitatus.</title>
        <authorList>
            <person name="Ma L."/>
            <person name="Liu Q."/>
            <person name="Li H."/>
            <person name="Cai W."/>
        </authorList>
    </citation>
    <scope>NUCLEOTIDE SEQUENCE</scope>
    <source>
        <strain evidence="3">Cailab_2022a</strain>
    </source>
</reference>
<name>A0AAV7XPR6_9NEOP</name>
<feature type="compositionally biased region" description="Low complexity" evidence="2">
    <location>
        <begin position="356"/>
        <end position="368"/>
    </location>
</feature>
<evidence type="ECO:0000313" key="3">
    <source>
        <dbReference type="EMBL" id="KAJ1526968.1"/>
    </source>
</evidence>
<feature type="compositionally biased region" description="Polar residues" evidence="2">
    <location>
        <begin position="450"/>
        <end position="462"/>
    </location>
</feature>